<dbReference type="Proteomes" id="UP000321523">
    <property type="component" value="Unassembled WGS sequence"/>
</dbReference>
<dbReference type="CDD" id="cd00130">
    <property type="entry name" value="PAS"/>
    <property type="match status" value="3"/>
</dbReference>
<feature type="coiled-coil region" evidence="6">
    <location>
        <begin position="651"/>
        <end position="678"/>
    </location>
</feature>
<dbReference type="InterPro" id="IPR004358">
    <property type="entry name" value="Sig_transdc_His_kin-like_C"/>
</dbReference>
<evidence type="ECO:0000256" key="2">
    <source>
        <dbReference type="ARBA" id="ARBA00012438"/>
    </source>
</evidence>
<dbReference type="PANTHER" id="PTHR43304:SF1">
    <property type="entry name" value="PAC DOMAIN-CONTAINING PROTEIN"/>
    <property type="match status" value="1"/>
</dbReference>
<dbReference type="InterPro" id="IPR035965">
    <property type="entry name" value="PAS-like_dom_sf"/>
</dbReference>
<accession>A0A512DW97</accession>
<dbReference type="SUPFAM" id="SSF55874">
    <property type="entry name" value="ATPase domain of HSP90 chaperone/DNA topoisomerase II/histidine kinase"/>
    <property type="match status" value="1"/>
</dbReference>
<dbReference type="Gene3D" id="3.30.450.20">
    <property type="entry name" value="PAS domain"/>
    <property type="match status" value="3"/>
</dbReference>
<dbReference type="SMART" id="SM00091">
    <property type="entry name" value="PAS"/>
    <property type="match status" value="3"/>
</dbReference>
<dbReference type="EC" id="2.7.13.3" evidence="2"/>
<evidence type="ECO:0000313" key="11">
    <source>
        <dbReference type="EMBL" id="GEO40741.1"/>
    </source>
</evidence>
<dbReference type="InterPro" id="IPR001610">
    <property type="entry name" value="PAC"/>
</dbReference>
<evidence type="ECO:0000259" key="10">
    <source>
        <dbReference type="PROSITE" id="PS50113"/>
    </source>
</evidence>
<feature type="transmembrane region" description="Helical" evidence="7">
    <location>
        <begin position="6"/>
        <end position="26"/>
    </location>
</feature>
<proteinExistence type="predicted"/>
<feature type="domain" description="PAS" evidence="9">
    <location>
        <begin position="534"/>
        <end position="588"/>
    </location>
</feature>
<dbReference type="Pfam" id="PF08448">
    <property type="entry name" value="PAS_4"/>
    <property type="match status" value="2"/>
</dbReference>
<keyword evidence="6" id="KW-0175">Coiled coil</keyword>
<dbReference type="PANTHER" id="PTHR43304">
    <property type="entry name" value="PHYTOCHROME-LIKE PROTEIN CPH1"/>
    <property type="match status" value="1"/>
</dbReference>
<keyword evidence="7" id="KW-0812">Transmembrane</keyword>
<name>A0A512DW97_9PROT</name>
<evidence type="ECO:0000256" key="1">
    <source>
        <dbReference type="ARBA" id="ARBA00000085"/>
    </source>
</evidence>
<keyword evidence="3" id="KW-0597">Phosphoprotein</keyword>
<evidence type="ECO:0000256" key="3">
    <source>
        <dbReference type="ARBA" id="ARBA00022553"/>
    </source>
</evidence>
<evidence type="ECO:0000313" key="12">
    <source>
        <dbReference type="Proteomes" id="UP000321523"/>
    </source>
</evidence>
<dbReference type="SMART" id="SM00387">
    <property type="entry name" value="HATPase_c"/>
    <property type="match status" value="1"/>
</dbReference>
<comment type="caution">
    <text evidence="11">The sequence shown here is derived from an EMBL/GenBank/DDBJ whole genome shotgun (WGS) entry which is preliminary data.</text>
</comment>
<dbReference type="InterPro" id="IPR003594">
    <property type="entry name" value="HATPase_dom"/>
</dbReference>
<evidence type="ECO:0000259" key="8">
    <source>
        <dbReference type="PROSITE" id="PS50109"/>
    </source>
</evidence>
<dbReference type="InterPro" id="IPR005467">
    <property type="entry name" value="His_kinase_dom"/>
</dbReference>
<comment type="catalytic activity">
    <reaction evidence="1">
        <text>ATP + protein L-histidine = ADP + protein N-phospho-L-histidine.</text>
        <dbReference type="EC" id="2.7.13.3"/>
    </reaction>
</comment>
<feature type="domain" description="PAC" evidence="10">
    <location>
        <begin position="481"/>
        <end position="533"/>
    </location>
</feature>
<dbReference type="PRINTS" id="PR00344">
    <property type="entry name" value="BCTRLSENSOR"/>
</dbReference>
<dbReference type="SMART" id="SM00086">
    <property type="entry name" value="PAC"/>
    <property type="match status" value="2"/>
</dbReference>
<reference evidence="11 12" key="1">
    <citation type="submission" date="2019-07" db="EMBL/GenBank/DDBJ databases">
        <title>Whole genome shotgun sequence of Skermanella aerolata NBRC 106429.</title>
        <authorList>
            <person name="Hosoyama A."/>
            <person name="Uohara A."/>
            <person name="Ohji S."/>
            <person name="Ichikawa N."/>
        </authorList>
    </citation>
    <scope>NUCLEOTIDE SEQUENCE [LARGE SCALE GENOMIC DNA]</scope>
    <source>
        <strain evidence="11 12">NBRC 106429</strain>
    </source>
</reference>
<feature type="domain" description="PAC" evidence="10">
    <location>
        <begin position="608"/>
        <end position="660"/>
    </location>
</feature>
<dbReference type="CDD" id="cd00082">
    <property type="entry name" value="HisKA"/>
    <property type="match status" value="1"/>
</dbReference>
<dbReference type="InterPro" id="IPR036890">
    <property type="entry name" value="HATPase_C_sf"/>
</dbReference>
<dbReference type="Gene3D" id="1.10.287.130">
    <property type="match status" value="1"/>
</dbReference>
<feature type="domain" description="PAS" evidence="9">
    <location>
        <begin position="279"/>
        <end position="349"/>
    </location>
</feature>
<dbReference type="InterPro" id="IPR013655">
    <property type="entry name" value="PAS_fold_3"/>
</dbReference>
<feature type="domain" description="Histidine kinase" evidence="8">
    <location>
        <begin position="685"/>
        <end position="900"/>
    </location>
</feature>
<gene>
    <name evidence="11" type="ORF">SAE02_48890</name>
</gene>
<dbReference type="SUPFAM" id="SSF47384">
    <property type="entry name" value="Homodimeric domain of signal transducing histidine kinase"/>
    <property type="match status" value="1"/>
</dbReference>
<dbReference type="Pfam" id="PF00512">
    <property type="entry name" value="HisKA"/>
    <property type="match status" value="1"/>
</dbReference>
<protein>
    <recommendedName>
        <fullName evidence="2">histidine kinase</fullName>
        <ecNumber evidence="2">2.7.13.3</ecNumber>
    </recommendedName>
</protein>
<dbReference type="InterPro" id="IPR003661">
    <property type="entry name" value="HisK_dim/P_dom"/>
</dbReference>
<dbReference type="Pfam" id="PF08447">
    <property type="entry name" value="PAS_3"/>
    <property type="match status" value="1"/>
</dbReference>
<feature type="transmembrane region" description="Helical" evidence="7">
    <location>
        <begin position="234"/>
        <end position="258"/>
    </location>
</feature>
<dbReference type="InterPro" id="IPR000014">
    <property type="entry name" value="PAS"/>
</dbReference>
<dbReference type="SUPFAM" id="SSF55785">
    <property type="entry name" value="PYP-like sensor domain (PAS domain)"/>
    <property type="match status" value="3"/>
</dbReference>
<evidence type="ECO:0000256" key="7">
    <source>
        <dbReference type="SAM" id="Phobius"/>
    </source>
</evidence>
<evidence type="ECO:0000259" key="9">
    <source>
        <dbReference type="PROSITE" id="PS50112"/>
    </source>
</evidence>
<feature type="domain" description="PAC" evidence="10">
    <location>
        <begin position="352"/>
        <end position="404"/>
    </location>
</feature>
<evidence type="ECO:0000256" key="5">
    <source>
        <dbReference type="ARBA" id="ARBA00022777"/>
    </source>
</evidence>
<keyword evidence="5" id="KW-0418">Kinase</keyword>
<dbReference type="FunFam" id="3.30.565.10:FF:000006">
    <property type="entry name" value="Sensor histidine kinase WalK"/>
    <property type="match status" value="1"/>
</dbReference>
<dbReference type="InterPro" id="IPR000700">
    <property type="entry name" value="PAS-assoc_C"/>
</dbReference>
<dbReference type="Gene3D" id="3.30.565.10">
    <property type="entry name" value="Histidine kinase-like ATPase, C-terminal domain"/>
    <property type="match status" value="1"/>
</dbReference>
<dbReference type="PROSITE" id="PS50113">
    <property type="entry name" value="PAC"/>
    <property type="match status" value="3"/>
</dbReference>
<keyword evidence="12" id="KW-1185">Reference proteome</keyword>
<evidence type="ECO:0000256" key="6">
    <source>
        <dbReference type="SAM" id="Coils"/>
    </source>
</evidence>
<evidence type="ECO:0000256" key="4">
    <source>
        <dbReference type="ARBA" id="ARBA00022679"/>
    </source>
</evidence>
<dbReference type="SMART" id="SM00388">
    <property type="entry name" value="HisKA"/>
    <property type="match status" value="1"/>
</dbReference>
<keyword evidence="7" id="KW-0472">Membrane</keyword>
<dbReference type="InterPro" id="IPR052162">
    <property type="entry name" value="Sensor_kinase/Photoreceptor"/>
</dbReference>
<keyword evidence="7" id="KW-1133">Transmembrane helix</keyword>
<dbReference type="NCBIfam" id="TIGR00229">
    <property type="entry name" value="sensory_box"/>
    <property type="match status" value="3"/>
</dbReference>
<dbReference type="PROSITE" id="PS50112">
    <property type="entry name" value="PAS"/>
    <property type="match status" value="2"/>
</dbReference>
<sequence length="911" mass="100087">MVLGVVFALVVAGLIAFNLILERVSLLDDLNKDVRALAQVHAGQAEREIRVYDALLGMLAERVRRGDGFGDLIPRLQSFDAALVEARVIEPCVAAARANCPAPLIRMPGKGMSGAGMPGLVMDALPGAGPGTKILIARRLDPEAGTAPDGSGDRMIALTLDLGGLARGLQGTMDTLDLSVAFAPGAIADDGAGDAGPGLGGDRAGATVRVSNLPLAVSVSMPVHKEMELWRHHVATGAALAAILAAGIAGAVRILLWLSDRQHEAIARVYRSERALSEEVSLQQSLIDAIPLPLSMRNEKGIFIRCNRAFLELTLRRRDEVLGRTSAELFGRETAVEFDQGIEEALTRSTPIRFEMSLTDAIGARRDVNIYRSAHRHADGVGVTIVSVTVDETERRRVESALRESEERFHLAVQGSNDGIWDWDLRTGRIWFSARWKEMLGYGEDELEDTLDMWAGVIFEEDRIAALKLVEDYNLGRVPNFLATQRFHHRQGHTCYILSRAVHLKDENGVPIRLVGAHTDITEMKRIEASVRDQVVFLSTLLDTIPSPIYYKNADGVYIGCNRAFAAIHGVSVGQVVGRRPGDLMKPETAALDDNADACLMAIQDAFQVYETQLDFADGSRHDVLYSKALFRQSSGEVGGLVGVMTDTTDRTRHEQEIADAHRRMARQAEDLKRSNAELEQFAYVASHDLREPLRMVNSYLSLLQRRYGDKLDDDAKEFIGFARDGGVRMDRLILDLLEYSRVGRRSKPMAPTPLNEVVASACHNLEVAIGERGTILRVPGDLPTVQADSNELTRLLQNLIGNAIKYCAADTVPEISVDWADEPEHWRISVRDNGLGIAPEHFERVFMVFQRLHGRGEYEGTGIGLAICRKIVEHHGGRIWLTSEPGKGSTFHFTLAKQVAERQAAETQAA</sequence>
<dbReference type="InterPro" id="IPR036097">
    <property type="entry name" value="HisK_dim/P_sf"/>
</dbReference>
<dbReference type="Pfam" id="PF02518">
    <property type="entry name" value="HATPase_c"/>
    <property type="match status" value="1"/>
</dbReference>
<dbReference type="PROSITE" id="PS50109">
    <property type="entry name" value="HIS_KIN"/>
    <property type="match status" value="1"/>
</dbReference>
<keyword evidence="4" id="KW-0808">Transferase</keyword>
<organism evidence="11 12">
    <name type="scientific">Skermanella aerolata</name>
    <dbReference type="NCBI Taxonomy" id="393310"/>
    <lineage>
        <taxon>Bacteria</taxon>
        <taxon>Pseudomonadati</taxon>
        <taxon>Pseudomonadota</taxon>
        <taxon>Alphaproteobacteria</taxon>
        <taxon>Rhodospirillales</taxon>
        <taxon>Azospirillaceae</taxon>
        <taxon>Skermanella</taxon>
    </lineage>
</organism>
<dbReference type="AlphaFoldDB" id="A0A512DW97"/>
<dbReference type="EMBL" id="BJYZ01000023">
    <property type="protein sequence ID" value="GEO40741.1"/>
    <property type="molecule type" value="Genomic_DNA"/>
</dbReference>
<dbReference type="InterPro" id="IPR013656">
    <property type="entry name" value="PAS_4"/>
</dbReference>
<dbReference type="GO" id="GO:0000155">
    <property type="term" value="F:phosphorelay sensor kinase activity"/>
    <property type="evidence" value="ECO:0007669"/>
    <property type="project" value="InterPro"/>
</dbReference>